<name>A0A6G1C0Q5_9ORYZ</name>
<proteinExistence type="predicted"/>
<dbReference type="SUPFAM" id="SSF56672">
    <property type="entry name" value="DNA/RNA polymerases"/>
    <property type="match status" value="1"/>
</dbReference>
<dbReference type="InterPro" id="IPR043128">
    <property type="entry name" value="Rev_trsase/Diguanyl_cyclase"/>
</dbReference>
<organism evidence="1 2">
    <name type="scientific">Oryza meyeriana var. granulata</name>
    <dbReference type="NCBI Taxonomy" id="110450"/>
    <lineage>
        <taxon>Eukaryota</taxon>
        <taxon>Viridiplantae</taxon>
        <taxon>Streptophyta</taxon>
        <taxon>Embryophyta</taxon>
        <taxon>Tracheophyta</taxon>
        <taxon>Spermatophyta</taxon>
        <taxon>Magnoliopsida</taxon>
        <taxon>Liliopsida</taxon>
        <taxon>Poales</taxon>
        <taxon>Poaceae</taxon>
        <taxon>BOP clade</taxon>
        <taxon>Oryzoideae</taxon>
        <taxon>Oryzeae</taxon>
        <taxon>Oryzinae</taxon>
        <taxon>Oryza</taxon>
        <taxon>Oryza meyeriana</taxon>
    </lineage>
</organism>
<evidence type="ECO:0000313" key="1">
    <source>
        <dbReference type="EMBL" id="KAF0893193.1"/>
    </source>
</evidence>
<dbReference type="InterPro" id="IPR043502">
    <property type="entry name" value="DNA/RNA_pol_sf"/>
</dbReference>
<dbReference type="AlphaFoldDB" id="A0A6G1C0Q5"/>
<dbReference type="Gene3D" id="3.30.70.270">
    <property type="match status" value="1"/>
</dbReference>
<dbReference type="OrthoDB" id="777296at2759"/>
<sequence length="202" mass="22055">MPLSPPSSLSAAAAASTSPTADGAASASVDAEVLTSPGLFSKQFGDFLFNWMTQAHLVALVPKMDKLNGSARLMIVSDLDHTMVDHHDEENLSLLRFGTLWEKEKPMLTPDITIMSVGTEHTHHHLFLKRSKCIFGASSVAYLGHVISEDGVAMDTQKVRMLRGFLVLAGYYCRFIKGFGILAAPLTCLLKREAFAWSKDVD</sequence>
<dbReference type="PANTHER" id="PTHR46521:SF4">
    <property type="entry name" value="SUCROSE-PHOSPHATASE 2-RELATED"/>
    <property type="match status" value="1"/>
</dbReference>
<accession>A0A6G1C0Q5</accession>
<reference evidence="1 2" key="1">
    <citation type="submission" date="2019-11" db="EMBL/GenBank/DDBJ databases">
        <title>Whole genome sequence of Oryza granulata.</title>
        <authorList>
            <person name="Li W."/>
        </authorList>
    </citation>
    <scope>NUCLEOTIDE SEQUENCE [LARGE SCALE GENOMIC DNA]</scope>
    <source>
        <strain evidence="2">cv. Menghai</strain>
        <tissue evidence="1">Leaf</tissue>
    </source>
</reference>
<dbReference type="InterPro" id="IPR023214">
    <property type="entry name" value="HAD_sf"/>
</dbReference>
<dbReference type="EMBL" id="SPHZ02000011">
    <property type="protein sequence ID" value="KAF0893193.1"/>
    <property type="molecule type" value="Genomic_DNA"/>
</dbReference>
<dbReference type="Proteomes" id="UP000479710">
    <property type="component" value="Unassembled WGS sequence"/>
</dbReference>
<dbReference type="InterPro" id="IPR051518">
    <property type="entry name" value="Sucrose_Phosphatase"/>
</dbReference>
<dbReference type="PANTHER" id="PTHR46521">
    <property type="entry name" value="SUCROSE-PHOSPHATASE 2-RELATED"/>
    <property type="match status" value="1"/>
</dbReference>
<gene>
    <name evidence="1" type="ORF">E2562_023215</name>
</gene>
<keyword evidence="2" id="KW-1185">Reference proteome</keyword>
<dbReference type="Gene3D" id="3.40.50.1000">
    <property type="entry name" value="HAD superfamily/HAD-like"/>
    <property type="match status" value="1"/>
</dbReference>
<evidence type="ECO:0000313" key="2">
    <source>
        <dbReference type="Proteomes" id="UP000479710"/>
    </source>
</evidence>
<protein>
    <submittedName>
        <fullName evidence="1">Uncharacterized protein</fullName>
    </submittedName>
</protein>
<comment type="caution">
    <text evidence="1">The sequence shown here is derived from an EMBL/GenBank/DDBJ whole genome shotgun (WGS) entry which is preliminary data.</text>
</comment>